<feature type="region of interest" description="Disordered" evidence="4">
    <location>
        <begin position="1"/>
        <end position="21"/>
    </location>
</feature>
<dbReference type="PROSITE" id="PS51184">
    <property type="entry name" value="JMJC"/>
    <property type="match status" value="1"/>
</dbReference>
<keyword evidence="7" id="KW-1185">Reference proteome</keyword>
<keyword evidence="2" id="KW-0479">Metal-binding</keyword>
<evidence type="ECO:0000256" key="4">
    <source>
        <dbReference type="SAM" id="MobiDB-lite"/>
    </source>
</evidence>
<gene>
    <name evidence="6" type="ORF">GCM10010302_75430</name>
</gene>
<dbReference type="SUPFAM" id="SSF51197">
    <property type="entry name" value="Clavaminate synthase-like"/>
    <property type="match status" value="1"/>
</dbReference>
<dbReference type="PANTHER" id="PTHR13096:SF8">
    <property type="entry name" value="RIBOSOMAL OXYGENASE 1"/>
    <property type="match status" value="1"/>
</dbReference>
<name>A0ABN0W4X1_9ACTN</name>
<organism evidence="6 7">
    <name type="scientific">Streptomyces polychromogenes</name>
    <dbReference type="NCBI Taxonomy" id="67342"/>
    <lineage>
        <taxon>Bacteria</taxon>
        <taxon>Bacillati</taxon>
        <taxon>Actinomycetota</taxon>
        <taxon>Actinomycetes</taxon>
        <taxon>Kitasatosporales</taxon>
        <taxon>Streptomycetaceae</taxon>
        <taxon>Streptomyces</taxon>
    </lineage>
</organism>
<evidence type="ECO:0000256" key="3">
    <source>
        <dbReference type="ARBA" id="ARBA00023004"/>
    </source>
</evidence>
<comment type="caution">
    <text evidence="6">The sequence shown here is derived from an EMBL/GenBank/DDBJ whole genome shotgun (WGS) entry which is preliminary data.</text>
</comment>
<evidence type="ECO:0000256" key="2">
    <source>
        <dbReference type="ARBA" id="ARBA00022723"/>
    </source>
</evidence>
<dbReference type="Gene3D" id="2.60.120.650">
    <property type="entry name" value="Cupin"/>
    <property type="match status" value="1"/>
</dbReference>
<reference evidence="6 7" key="1">
    <citation type="journal article" date="2019" name="Int. J. Syst. Evol. Microbiol.">
        <title>The Global Catalogue of Microorganisms (GCM) 10K type strain sequencing project: providing services to taxonomists for standard genome sequencing and annotation.</title>
        <authorList>
            <consortium name="The Broad Institute Genomics Platform"/>
            <consortium name="The Broad Institute Genome Sequencing Center for Infectious Disease"/>
            <person name="Wu L."/>
            <person name="Ma J."/>
        </authorList>
    </citation>
    <scope>NUCLEOTIDE SEQUENCE [LARGE SCALE GENOMIC DNA]</scope>
    <source>
        <strain evidence="6 7">JCM 4505</strain>
    </source>
</reference>
<evidence type="ECO:0000259" key="5">
    <source>
        <dbReference type="PROSITE" id="PS51184"/>
    </source>
</evidence>
<keyword evidence="3" id="KW-0408">Iron</keyword>
<protein>
    <recommendedName>
        <fullName evidence="5">JmjC domain-containing protein</fullName>
    </recommendedName>
</protein>
<dbReference type="EMBL" id="BAAABV010000038">
    <property type="protein sequence ID" value="GAA0325247.1"/>
    <property type="molecule type" value="Genomic_DNA"/>
</dbReference>
<dbReference type="RefSeq" id="WP_344170163.1">
    <property type="nucleotide sequence ID" value="NZ_BAAABV010000038.1"/>
</dbReference>
<feature type="compositionally biased region" description="Polar residues" evidence="4">
    <location>
        <begin position="1"/>
        <end position="10"/>
    </location>
</feature>
<dbReference type="InterPro" id="IPR039994">
    <property type="entry name" value="NO66-like"/>
</dbReference>
<evidence type="ECO:0000313" key="7">
    <source>
        <dbReference type="Proteomes" id="UP001501867"/>
    </source>
</evidence>
<accession>A0ABN0W4X1</accession>
<dbReference type="Proteomes" id="UP001501867">
    <property type="component" value="Unassembled WGS sequence"/>
</dbReference>
<dbReference type="Gene3D" id="3.40.366.30">
    <property type="entry name" value="50S ribosomal protein L16 arginine hydroxylase, Chain A, Domain 2"/>
    <property type="match status" value="1"/>
</dbReference>
<dbReference type="PANTHER" id="PTHR13096">
    <property type="entry name" value="MINA53 MYC INDUCED NUCLEAR ANTIGEN"/>
    <property type="match status" value="1"/>
</dbReference>
<sequence length="405" mass="45103">MVRPDSSQFAGDTTTRDGGTDALRRCVGDVSNFVDRHWGRAPFHRAAADGAGFGDLLSIEDVDTLITSRALRIPQFRLLQDGVQIEAARYTKRPDPISKKENSDQAHPGHIFELFDAGATIVLQTLQDYWPPLTRFCRSLEFALTHPVQANAYITPRSAQGLAVHTDDHDVFVLQSFGRKNWKVYGQPRSSDEGGDPGESLIDVELKPGDMLYIPRGFAHSARTADVPSAHITIGIRAYQWRIVFEKALTEILDTLREPLPVGFADDPAELAAQAVQQLGDLKRRLDSIDIDSLSAAVTRHFWARRSPVLTGQLRQLIDLDDISDGSTLRRRPQSVCNLRLEEDRLLALLGDRELTMPARLEPALRRVIDGEPFQVSELAEYLDGPGRLVFAQRLVREGLLENAG</sequence>
<dbReference type="InterPro" id="IPR003347">
    <property type="entry name" value="JmjC_dom"/>
</dbReference>
<evidence type="ECO:0000256" key="1">
    <source>
        <dbReference type="ARBA" id="ARBA00001954"/>
    </source>
</evidence>
<evidence type="ECO:0000313" key="6">
    <source>
        <dbReference type="EMBL" id="GAA0325247.1"/>
    </source>
</evidence>
<feature type="domain" description="JmjC" evidence="5">
    <location>
        <begin position="74"/>
        <end position="253"/>
    </location>
</feature>
<dbReference type="Pfam" id="PF08007">
    <property type="entry name" value="JmjC_2"/>
    <property type="match status" value="1"/>
</dbReference>
<comment type="cofactor">
    <cofactor evidence="1">
        <name>Fe(2+)</name>
        <dbReference type="ChEBI" id="CHEBI:29033"/>
    </cofactor>
</comment>
<proteinExistence type="predicted"/>